<dbReference type="InterPro" id="IPR013766">
    <property type="entry name" value="Thioredoxin_domain"/>
</dbReference>
<evidence type="ECO:0000256" key="3">
    <source>
        <dbReference type="ARBA" id="ARBA00022448"/>
    </source>
</evidence>
<evidence type="ECO:0000256" key="2">
    <source>
        <dbReference type="ARBA" id="ARBA00020570"/>
    </source>
</evidence>
<keyword evidence="3" id="KW-0813">Transport</keyword>
<dbReference type="PROSITE" id="PS00194">
    <property type="entry name" value="THIOREDOXIN_1"/>
    <property type="match status" value="1"/>
</dbReference>
<gene>
    <name evidence="12" type="ORF">DFR57_10972</name>
</gene>
<evidence type="ECO:0000313" key="13">
    <source>
        <dbReference type="Proteomes" id="UP000252585"/>
    </source>
</evidence>
<dbReference type="PROSITE" id="PS51352">
    <property type="entry name" value="THIOREDOXIN_2"/>
    <property type="match status" value="1"/>
</dbReference>
<sequence length="106" mass="11738">MIVAIVHANDQTFTDETKEGLVLTDFWAAWCGPCKMIAPVLEEIDGEMSDKVKIVKLDVDENQETAGKYGVMSIPTLLLFKDGEVVDQVVGFQPKEALEELISKHS</sequence>
<dbReference type="PIRSF" id="PIRSF000077">
    <property type="entry name" value="Thioredoxin"/>
    <property type="match status" value="1"/>
</dbReference>
<evidence type="ECO:0000256" key="10">
    <source>
        <dbReference type="PIRSR" id="PIRSR000077-4"/>
    </source>
</evidence>
<feature type="site" description="Contributes to redox potential value" evidence="9">
    <location>
        <position position="33"/>
    </location>
</feature>
<feature type="active site" description="Nucleophile" evidence="9">
    <location>
        <position position="34"/>
    </location>
</feature>
<dbReference type="GO" id="GO:0045454">
    <property type="term" value="P:cell redox homeostasis"/>
    <property type="evidence" value="ECO:0007669"/>
    <property type="project" value="TreeGrafter"/>
</dbReference>
<dbReference type="CDD" id="cd02947">
    <property type="entry name" value="TRX_family"/>
    <property type="match status" value="1"/>
</dbReference>
<organism evidence="12 13">
    <name type="scientific">Saliterribacillus persicus</name>
    <dbReference type="NCBI Taxonomy" id="930114"/>
    <lineage>
        <taxon>Bacteria</taxon>
        <taxon>Bacillati</taxon>
        <taxon>Bacillota</taxon>
        <taxon>Bacilli</taxon>
        <taxon>Bacillales</taxon>
        <taxon>Bacillaceae</taxon>
        <taxon>Saliterribacillus</taxon>
    </lineage>
</organism>
<feature type="active site" description="Nucleophile" evidence="9">
    <location>
        <position position="31"/>
    </location>
</feature>
<dbReference type="NCBIfam" id="TIGR01068">
    <property type="entry name" value="thioredoxin"/>
    <property type="match status" value="1"/>
</dbReference>
<name>A0A368XES6_9BACI</name>
<evidence type="ECO:0000256" key="4">
    <source>
        <dbReference type="ARBA" id="ARBA00022982"/>
    </source>
</evidence>
<dbReference type="PRINTS" id="PR00421">
    <property type="entry name" value="THIOREDOXIN"/>
</dbReference>
<dbReference type="InterPro" id="IPR036249">
    <property type="entry name" value="Thioredoxin-like_sf"/>
</dbReference>
<feature type="site" description="Contributes to redox potential value" evidence="9">
    <location>
        <position position="32"/>
    </location>
</feature>
<evidence type="ECO:0000256" key="9">
    <source>
        <dbReference type="PIRSR" id="PIRSR000077-1"/>
    </source>
</evidence>
<evidence type="ECO:0000313" key="12">
    <source>
        <dbReference type="EMBL" id="RCW66355.1"/>
    </source>
</evidence>
<reference evidence="12 13" key="1">
    <citation type="submission" date="2018-07" db="EMBL/GenBank/DDBJ databases">
        <title>Genomic Encyclopedia of Type Strains, Phase IV (KMG-IV): sequencing the most valuable type-strain genomes for metagenomic binning, comparative biology and taxonomic classification.</title>
        <authorList>
            <person name="Goeker M."/>
        </authorList>
    </citation>
    <scope>NUCLEOTIDE SEQUENCE [LARGE SCALE GENOMIC DNA]</scope>
    <source>
        <strain evidence="12 13">DSM 27696</strain>
    </source>
</reference>
<dbReference type="AlphaFoldDB" id="A0A368XES6"/>
<dbReference type="PANTHER" id="PTHR45663:SF11">
    <property type="entry name" value="GEO12009P1"/>
    <property type="match status" value="1"/>
</dbReference>
<dbReference type="InterPro" id="IPR005746">
    <property type="entry name" value="Thioredoxin"/>
</dbReference>
<keyword evidence="6 10" id="KW-0676">Redox-active center</keyword>
<evidence type="ECO:0000256" key="1">
    <source>
        <dbReference type="ARBA" id="ARBA00008987"/>
    </source>
</evidence>
<dbReference type="PANTHER" id="PTHR45663">
    <property type="entry name" value="GEO12009P1"/>
    <property type="match status" value="1"/>
</dbReference>
<dbReference type="GO" id="GO:0015035">
    <property type="term" value="F:protein-disulfide reductase activity"/>
    <property type="evidence" value="ECO:0007669"/>
    <property type="project" value="UniProtKB-UniRule"/>
</dbReference>
<feature type="domain" description="Thioredoxin" evidence="11">
    <location>
        <begin position="2"/>
        <end position="106"/>
    </location>
</feature>
<dbReference type="FunFam" id="3.40.30.10:FF:000001">
    <property type="entry name" value="Thioredoxin"/>
    <property type="match status" value="1"/>
</dbReference>
<dbReference type="Gene3D" id="3.40.30.10">
    <property type="entry name" value="Glutaredoxin"/>
    <property type="match status" value="1"/>
</dbReference>
<proteinExistence type="inferred from homology"/>
<feature type="site" description="Deprotonates C-terminal active site Cys" evidence="9">
    <location>
        <position position="25"/>
    </location>
</feature>
<evidence type="ECO:0000256" key="6">
    <source>
        <dbReference type="ARBA" id="ARBA00023284"/>
    </source>
</evidence>
<keyword evidence="5 10" id="KW-1015">Disulfide bond</keyword>
<evidence type="ECO:0000256" key="7">
    <source>
        <dbReference type="NCBIfam" id="TIGR01068"/>
    </source>
</evidence>
<evidence type="ECO:0000256" key="5">
    <source>
        <dbReference type="ARBA" id="ARBA00023157"/>
    </source>
</evidence>
<protein>
    <recommendedName>
        <fullName evidence="2 7">Thioredoxin</fullName>
    </recommendedName>
</protein>
<dbReference type="InterPro" id="IPR017937">
    <property type="entry name" value="Thioredoxin_CS"/>
</dbReference>
<dbReference type="EMBL" id="QPJJ01000009">
    <property type="protein sequence ID" value="RCW66355.1"/>
    <property type="molecule type" value="Genomic_DNA"/>
</dbReference>
<evidence type="ECO:0000259" key="11">
    <source>
        <dbReference type="PROSITE" id="PS51352"/>
    </source>
</evidence>
<comment type="caution">
    <text evidence="12">The sequence shown here is derived from an EMBL/GenBank/DDBJ whole genome shotgun (WGS) entry which is preliminary data.</text>
</comment>
<dbReference type="Pfam" id="PF00085">
    <property type="entry name" value="Thioredoxin"/>
    <property type="match status" value="1"/>
</dbReference>
<comment type="similarity">
    <text evidence="1 8">Belongs to the thioredoxin family.</text>
</comment>
<keyword evidence="13" id="KW-1185">Reference proteome</keyword>
<dbReference type="SUPFAM" id="SSF52833">
    <property type="entry name" value="Thioredoxin-like"/>
    <property type="match status" value="1"/>
</dbReference>
<accession>A0A368XES6</accession>
<evidence type="ECO:0000256" key="8">
    <source>
        <dbReference type="PIRNR" id="PIRNR000077"/>
    </source>
</evidence>
<dbReference type="GO" id="GO:0005829">
    <property type="term" value="C:cytosol"/>
    <property type="evidence" value="ECO:0007669"/>
    <property type="project" value="TreeGrafter"/>
</dbReference>
<feature type="disulfide bond" description="Redox-active" evidence="10">
    <location>
        <begin position="31"/>
        <end position="34"/>
    </location>
</feature>
<keyword evidence="4" id="KW-0249">Electron transport</keyword>
<dbReference type="Proteomes" id="UP000252585">
    <property type="component" value="Unassembled WGS sequence"/>
</dbReference>